<proteinExistence type="predicted"/>
<evidence type="ECO:0000313" key="1">
    <source>
        <dbReference type="EMBL" id="ONM11443.1"/>
    </source>
</evidence>
<organism evidence="1">
    <name type="scientific">Zea mays</name>
    <name type="common">Maize</name>
    <dbReference type="NCBI Taxonomy" id="4577"/>
    <lineage>
        <taxon>Eukaryota</taxon>
        <taxon>Viridiplantae</taxon>
        <taxon>Streptophyta</taxon>
        <taxon>Embryophyta</taxon>
        <taxon>Tracheophyta</taxon>
        <taxon>Spermatophyta</taxon>
        <taxon>Magnoliopsida</taxon>
        <taxon>Liliopsida</taxon>
        <taxon>Poales</taxon>
        <taxon>Poaceae</taxon>
        <taxon>PACMAD clade</taxon>
        <taxon>Panicoideae</taxon>
        <taxon>Andropogonodae</taxon>
        <taxon>Andropogoneae</taxon>
        <taxon>Tripsacinae</taxon>
        <taxon>Zea</taxon>
    </lineage>
</organism>
<dbReference type="AlphaFoldDB" id="A0A1D6LBG9"/>
<gene>
    <name evidence="1" type="ORF">ZEAMMB73_Zm00001d034804</name>
</gene>
<dbReference type="EMBL" id="CM007647">
    <property type="protein sequence ID" value="ONM11443.1"/>
    <property type="molecule type" value="Genomic_DNA"/>
</dbReference>
<name>A0A1D6LBG9_MAIZE</name>
<protein>
    <submittedName>
        <fullName evidence="1">Uncharacterized protein</fullName>
    </submittedName>
</protein>
<reference evidence="1" key="1">
    <citation type="submission" date="2015-12" db="EMBL/GenBank/DDBJ databases">
        <title>Update maize B73 reference genome by single molecule sequencing technologies.</title>
        <authorList>
            <consortium name="Maize Genome Sequencing Project"/>
            <person name="Ware D."/>
        </authorList>
    </citation>
    <scope>NUCLEOTIDE SEQUENCE [LARGE SCALE GENOMIC DNA]</scope>
    <source>
        <tissue evidence="1">Seedling</tissue>
    </source>
</reference>
<accession>A0A1D6LBG9</accession>
<sequence length="47" mass="5591">MLPIQGFPHIRKHIKGSMLYILPTYLLILGLRRRLKLWWQMAAQKCG</sequence>